<reference evidence="2" key="1">
    <citation type="submission" date="2021-02" db="EMBL/GenBank/DDBJ databases">
        <authorList>
            <person name="Nowell W R."/>
        </authorList>
    </citation>
    <scope>NUCLEOTIDE SEQUENCE</scope>
</reference>
<keyword evidence="3" id="KW-1185">Reference proteome</keyword>
<comment type="caution">
    <text evidence="2">The sequence shown here is derived from an EMBL/GenBank/DDBJ whole genome shotgun (WGS) entry which is preliminary data.</text>
</comment>
<dbReference type="EMBL" id="CAJNOH010001627">
    <property type="protein sequence ID" value="CAF1236275.1"/>
    <property type="molecule type" value="Genomic_DNA"/>
</dbReference>
<proteinExistence type="predicted"/>
<name>A0A815UN81_9BILA</name>
<dbReference type="Proteomes" id="UP000663854">
    <property type="component" value="Unassembled WGS sequence"/>
</dbReference>
<evidence type="ECO:0000313" key="1">
    <source>
        <dbReference type="EMBL" id="CAF1236275.1"/>
    </source>
</evidence>
<protein>
    <submittedName>
        <fullName evidence="2">Uncharacterized protein</fullName>
    </submittedName>
</protein>
<evidence type="ECO:0000313" key="3">
    <source>
        <dbReference type="Proteomes" id="UP000663870"/>
    </source>
</evidence>
<dbReference type="AlphaFoldDB" id="A0A815UN81"/>
<dbReference type="Proteomes" id="UP000663870">
    <property type="component" value="Unassembled WGS sequence"/>
</dbReference>
<accession>A0A815UN81</accession>
<organism evidence="2 3">
    <name type="scientific">Rotaria sordida</name>
    <dbReference type="NCBI Taxonomy" id="392033"/>
    <lineage>
        <taxon>Eukaryota</taxon>
        <taxon>Metazoa</taxon>
        <taxon>Spiralia</taxon>
        <taxon>Gnathifera</taxon>
        <taxon>Rotifera</taxon>
        <taxon>Eurotatoria</taxon>
        <taxon>Bdelloidea</taxon>
        <taxon>Philodinida</taxon>
        <taxon>Philodinidae</taxon>
        <taxon>Rotaria</taxon>
    </lineage>
</organism>
<evidence type="ECO:0000313" key="2">
    <source>
        <dbReference type="EMBL" id="CAF1518431.1"/>
    </source>
</evidence>
<sequence length="84" mass="9514">MGANNSNTKYHENICNTPPKNNIQLLFDPRSPSDAIARTPIQIDSQMSVQPLKSYNHVVMPRIIGSDISLHEENNHSEKKMNQN</sequence>
<dbReference type="EMBL" id="CAJNOL010002639">
    <property type="protein sequence ID" value="CAF1518431.1"/>
    <property type="molecule type" value="Genomic_DNA"/>
</dbReference>
<gene>
    <name evidence="2" type="ORF">JXQ802_LOCUS41421</name>
    <name evidence="1" type="ORF">PYM288_LOCUS26640</name>
</gene>